<comment type="caution">
    <text evidence="2">The sequence shown here is derived from an EMBL/GenBank/DDBJ whole genome shotgun (WGS) entry which is preliminary data.</text>
</comment>
<dbReference type="EMBL" id="LSRP01000122">
    <property type="protein sequence ID" value="OJF91708.1"/>
    <property type="molecule type" value="Genomic_DNA"/>
</dbReference>
<evidence type="ECO:0000313" key="2">
    <source>
        <dbReference type="EMBL" id="OJF91708.1"/>
    </source>
</evidence>
<proteinExistence type="predicted"/>
<dbReference type="Proteomes" id="UP000182661">
    <property type="component" value="Unassembled WGS sequence"/>
</dbReference>
<feature type="chain" id="PRO_5024831250" description="DUF2946 domain-containing protein" evidence="1">
    <location>
        <begin position="30"/>
        <end position="138"/>
    </location>
</feature>
<protein>
    <recommendedName>
        <fullName evidence="4">DUF2946 domain-containing protein</fullName>
    </recommendedName>
</protein>
<evidence type="ECO:0000313" key="3">
    <source>
        <dbReference type="Proteomes" id="UP000182661"/>
    </source>
</evidence>
<feature type="signal peptide" evidence="1">
    <location>
        <begin position="1"/>
        <end position="29"/>
    </location>
</feature>
<evidence type="ECO:0000256" key="1">
    <source>
        <dbReference type="SAM" id="SignalP"/>
    </source>
</evidence>
<reference evidence="2 3" key="1">
    <citation type="submission" date="2016-02" db="EMBL/GenBank/DDBJ databases">
        <title>Genome sequencing of a beta-galactosidase producing bacteria Rhizobium sp. 59.</title>
        <authorList>
            <person name="Wang D."/>
            <person name="Kot W."/>
            <person name="Qin Y."/>
            <person name="Hansen L."/>
            <person name="Naqvi K."/>
            <person name="Rensing C."/>
        </authorList>
    </citation>
    <scope>NUCLEOTIDE SEQUENCE [LARGE SCALE GENOMIC DNA]</scope>
    <source>
        <strain evidence="2 3">59</strain>
    </source>
</reference>
<name>A0A657LM49_9HYPH</name>
<keyword evidence="3" id="KW-1185">Reference proteome</keyword>
<organism evidence="2 3">
    <name type="scientific">Pararhizobium antarcticum</name>
    <dbReference type="NCBI Taxonomy" id="1798805"/>
    <lineage>
        <taxon>Bacteria</taxon>
        <taxon>Pseudomonadati</taxon>
        <taxon>Pseudomonadota</taxon>
        <taxon>Alphaproteobacteria</taxon>
        <taxon>Hyphomicrobiales</taxon>
        <taxon>Rhizobiaceae</taxon>
        <taxon>Rhizobium/Agrobacterium group</taxon>
        <taxon>Pararhizobium</taxon>
    </lineage>
</organism>
<keyword evidence="1" id="KW-0732">Signal</keyword>
<accession>A0A657LM49</accession>
<gene>
    <name evidence="2" type="ORF">AX760_23135</name>
</gene>
<sequence>MNGRTRQMRHWIAGMLCTLALLLSGIAHHPLAGTMPADMAGYVLPDGSLPDLCLTGDPGDGAAADHVPSGNHHRGGEDCGPCCLSVVATLPLPVMASAYRCTPRPSGTGAPIYHSILPPVLEPGLGARAPPFSGYAAA</sequence>
<evidence type="ECO:0008006" key="4">
    <source>
        <dbReference type="Google" id="ProtNLM"/>
    </source>
</evidence>
<dbReference type="AlphaFoldDB" id="A0A657LM49"/>